<gene>
    <name evidence="18" type="ORF">PPENT_87.1.T0080030</name>
</gene>
<dbReference type="EMBL" id="CAJJDO010000008">
    <property type="protein sequence ID" value="CAD8139301.1"/>
    <property type="molecule type" value="Genomic_DNA"/>
</dbReference>
<evidence type="ECO:0000256" key="13">
    <source>
        <dbReference type="ARBA" id="ARBA00023136"/>
    </source>
</evidence>
<keyword evidence="13 15" id="KW-0472">Membrane</keyword>
<evidence type="ECO:0000256" key="5">
    <source>
        <dbReference type="ARBA" id="ARBA00022679"/>
    </source>
</evidence>
<dbReference type="CDD" id="cd20335">
    <property type="entry name" value="BRcat_RBR"/>
    <property type="match status" value="1"/>
</dbReference>
<evidence type="ECO:0000256" key="7">
    <source>
        <dbReference type="ARBA" id="ARBA00022723"/>
    </source>
</evidence>
<dbReference type="CDD" id="cd20336">
    <property type="entry name" value="Rcat_RBR"/>
    <property type="match status" value="1"/>
</dbReference>
<dbReference type="PROSITE" id="PS00518">
    <property type="entry name" value="ZF_RING_1"/>
    <property type="match status" value="1"/>
</dbReference>
<protein>
    <recommendedName>
        <fullName evidence="4">RBR-type E3 ubiquitin transferase</fullName>
        <ecNumber evidence="4">2.3.2.31</ecNumber>
    </recommendedName>
</protein>
<evidence type="ECO:0000256" key="9">
    <source>
        <dbReference type="ARBA" id="ARBA00022771"/>
    </source>
</evidence>
<dbReference type="InterPro" id="IPR002867">
    <property type="entry name" value="IBR_dom"/>
</dbReference>
<reference evidence="18" key="1">
    <citation type="submission" date="2021-01" db="EMBL/GenBank/DDBJ databases">
        <authorList>
            <consortium name="Genoscope - CEA"/>
            <person name="William W."/>
        </authorList>
    </citation>
    <scope>NUCLEOTIDE SEQUENCE</scope>
</reference>
<evidence type="ECO:0000313" key="19">
    <source>
        <dbReference type="Proteomes" id="UP000689195"/>
    </source>
</evidence>
<keyword evidence="5" id="KW-0808">Transferase</keyword>
<keyword evidence="10" id="KW-0833">Ubl conjugation pathway</keyword>
<dbReference type="InterPro" id="IPR027370">
    <property type="entry name" value="Znf-RING_euk"/>
</dbReference>
<dbReference type="PROSITE" id="PS50089">
    <property type="entry name" value="ZF_RING_2"/>
    <property type="match status" value="1"/>
</dbReference>
<dbReference type="Pfam" id="PF13445">
    <property type="entry name" value="zf-RING_UBOX"/>
    <property type="match status" value="1"/>
</dbReference>
<comment type="subcellular location">
    <subcellularLocation>
        <location evidence="2">Membrane</location>
        <topology evidence="2">Single-pass membrane protein</topology>
    </subcellularLocation>
</comment>
<organism evidence="18 19">
    <name type="scientific">Paramecium pentaurelia</name>
    <dbReference type="NCBI Taxonomy" id="43138"/>
    <lineage>
        <taxon>Eukaryota</taxon>
        <taxon>Sar</taxon>
        <taxon>Alveolata</taxon>
        <taxon>Ciliophora</taxon>
        <taxon>Intramacronucleata</taxon>
        <taxon>Oligohymenophorea</taxon>
        <taxon>Peniculida</taxon>
        <taxon>Parameciidae</taxon>
        <taxon>Paramecium</taxon>
    </lineage>
</organism>
<keyword evidence="8" id="KW-0677">Repeat</keyword>
<dbReference type="InterPro" id="IPR001841">
    <property type="entry name" value="Znf_RING"/>
</dbReference>
<dbReference type="Proteomes" id="UP000689195">
    <property type="component" value="Unassembled WGS sequence"/>
</dbReference>
<dbReference type="PROSITE" id="PS51873">
    <property type="entry name" value="TRIAD"/>
    <property type="match status" value="1"/>
</dbReference>
<evidence type="ECO:0000256" key="4">
    <source>
        <dbReference type="ARBA" id="ARBA00012251"/>
    </source>
</evidence>
<evidence type="ECO:0000256" key="11">
    <source>
        <dbReference type="ARBA" id="ARBA00022833"/>
    </source>
</evidence>
<evidence type="ECO:0000256" key="6">
    <source>
        <dbReference type="ARBA" id="ARBA00022692"/>
    </source>
</evidence>
<dbReference type="GO" id="GO:0005737">
    <property type="term" value="C:cytoplasm"/>
    <property type="evidence" value="ECO:0007669"/>
    <property type="project" value="UniProtKB-ARBA"/>
</dbReference>
<evidence type="ECO:0000256" key="2">
    <source>
        <dbReference type="ARBA" id="ARBA00004167"/>
    </source>
</evidence>
<evidence type="ECO:0000256" key="1">
    <source>
        <dbReference type="ARBA" id="ARBA00001798"/>
    </source>
</evidence>
<name>A0A8S1SDU5_9CILI</name>
<comment type="pathway">
    <text evidence="3">Protein modification; protein ubiquitination.</text>
</comment>
<dbReference type="InterPro" id="IPR031127">
    <property type="entry name" value="E3_UB_ligase_RBR"/>
</dbReference>
<feature type="domain" description="RING-type" evidence="16">
    <location>
        <begin position="149"/>
        <end position="194"/>
    </location>
</feature>
<dbReference type="FunFam" id="3.30.40.10:FF:000051">
    <property type="entry name" value="RBR-type E3 ubiquitin transferase"/>
    <property type="match status" value="1"/>
</dbReference>
<dbReference type="EC" id="2.3.2.31" evidence="4"/>
<dbReference type="GO" id="GO:0031090">
    <property type="term" value="C:organelle membrane"/>
    <property type="evidence" value="ECO:0007669"/>
    <property type="project" value="UniProtKB-ARBA"/>
</dbReference>
<feature type="transmembrane region" description="Helical" evidence="15">
    <location>
        <begin position="440"/>
        <end position="457"/>
    </location>
</feature>
<dbReference type="GO" id="GO:0061630">
    <property type="term" value="F:ubiquitin protein ligase activity"/>
    <property type="evidence" value="ECO:0007669"/>
    <property type="project" value="UniProtKB-EC"/>
</dbReference>
<keyword evidence="12 15" id="KW-1133">Transmembrane helix</keyword>
<evidence type="ECO:0000256" key="14">
    <source>
        <dbReference type="PROSITE-ProRule" id="PRU00175"/>
    </source>
</evidence>
<dbReference type="OrthoDB" id="10009520at2759"/>
<dbReference type="InterPro" id="IPR044066">
    <property type="entry name" value="TRIAD_supradom"/>
</dbReference>
<dbReference type="Pfam" id="PF01485">
    <property type="entry name" value="IBR"/>
    <property type="match status" value="1"/>
</dbReference>
<accession>A0A8S1SDU5</accession>
<keyword evidence="9 14" id="KW-0863">Zinc-finger</keyword>
<evidence type="ECO:0000256" key="12">
    <source>
        <dbReference type="ARBA" id="ARBA00022989"/>
    </source>
</evidence>
<comment type="catalytic activity">
    <reaction evidence="1">
        <text>[E2 ubiquitin-conjugating enzyme]-S-ubiquitinyl-L-cysteine + [acceptor protein]-L-lysine = [E2 ubiquitin-conjugating enzyme]-L-cysteine + [acceptor protein]-N(6)-ubiquitinyl-L-lysine.</text>
        <dbReference type="EC" id="2.3.2.31"/>
    </reaction>
</comment>
<dbReference type="Pfam" id="PF22191">
    <property type="entry name" value="IBR_1"/>
    <property type="match status" value="1"/>
</dbReference>
<comment type="caution">
    <text evidence="18">The sequence shown here is derived from an EMBL/GenBank/DDBJ whole genome shotgun (WGS) entry which is preliminary data.</text>
</comment>
<evidence type="ECO:0000256" key="3">
    <source>
        <dbReference type="ARBA" id="ARBA00004906"/>
    </source>
</evidence>
<keyword evidence="7" id="KW-0479">Metal-binding</keyword>
<evidence type="ECO:0000259" key="17">
    <source>
        <dbReference type="PROSITE" id="PS51873"/>
    </source>
</evidence>
<evidence type="ECO:0000313" key="18">
    <source>
        <dbReference type="EMBL" id="CAD8139301.1"/>
    </source>
</evidence>
<keyword evidence="11" id="KW-0862">Zinc</keyword>
<keyword evidence="6 15" id="KW-0812">Transmembrane</keyword>
<feature type="domain" description="RING-type" evidence="17">
    <location>
        <begin position="145"/>
        <end position="346"/>
    </location>
</feature>
<evidence type="ECO:0000259" key="16">
    <source>
        <dbReference type="PROSITE" id="PS50089"/>
    </source>
</evidence>
<sequence>MAKIHLNSEQYQSNSHQILIPEDDFLEDDQMQQFRRNTLPLMSAGYGRLSAEKNIMINILAMGFDQDYASAILKSMSDEDFETLDENVILNKVISAILIIDNYQNEDSLQQRQHRQELRDMMGTINPNLMSYLGLKSNRQSQQLLQITCGICMESIYDDRYPVLDCGHNFCLSCMKAYLIDRIENGQVDQMICPQSGCNFQLNDDYINQIVEPDVMAKLKKFRKIKQLQLDPDIIWCPRIGCEETVKRNGSKKLKCKCGQQICRKCGRERHDGQTCNDQIDKDFKKAIKNLKIQKCQKCKSPIQKNDGCNHMTCKTCKYEFCWLCRAKFSYRHYSNYNIFGCPGMQFTQRDPFKYPNLYRFIAILLILILGPPLFIVALVLGFIILVIGLPVIFYMNYVPYHQFEEYSCCRKTFIIIFFIIVCPLLSPICFLLVILGIGVAIIVGIPYCIYLFIDWLRYG</sequence>
<dbReference type="AlphaFoldDB" id="A0A8S1SDU5"/>
<dbReference type="InterPro" id="IPR017907">
    <property type="entry name" value="Znf_RING_CS"/>
</dbReference>
<evidence type="ECO:0000256" key="10">
    <source>
        <dbReference type="ARBA" id="ARBA00022786"/>
    </source>
</evidence>
<dbReference type="PANTHER" id="PTHR11685">
    <property type="entry name" value="RBR FAMILY RING FINGER AND IBR DOMAIN-CONTAINING"/>
    <property type="match status" value="1"/>
</dbReference>
<evidence type="ECO:0000256" key="8">
    <source>
        <dbReference type="ARBA" id="ARBA00022737"/>
    </source>
</evidence>
<dbReference type="SMART" id="SM00184">
    <property type="entry name" value="RING"/>
    <property type="match status" value="2"/>
</dbReference>
<keyword evidence="19" id="KW-1185">Reference proteome</keyword>
<feature type="transmembrane region" description="Helical" evidence="15">
    <location>
        <begin position="361"/>
        <end position="394"/>
    </location>
</feature>
<dbReference type="SMART" id="SM00647">
    <property type="entry name" value="IBR"/>
    <property type="match status" value="2"/>
</dbReference>
<feature type="transmembrane region" description="Helical" evidence="15">
    <location>
        <begin position="414"/>
        <end position="434"/>
    </location>
</feature>
<dbReference type="GO" id="GO:0008270">
    <property type="term" value="F:zinc ion binding"/>
    <property type="evidence" value="ECO:0007669"/>
    <property type="project" value="UniProtKB-KW"/>
</dbReference>
<evidence type="ECO:0000256" key="15">
    <source>
        <dbReference type="SAM" id="Phobius"/>
    </source>
</evidence>
<proteinExistence type="predicted"/>
<dbReference type="GO" id="GO:0016567">
    <property type="term" value="P:protein ubiquitination"/>
    <property type="evidence" value="ECO:0007669"/>
    <property type="project" value="InterPro"/>
</dbReference>